<feature type="domain" description="PKS/mFAS DH" evidence="9">
    <location>
        <begin position="1002"/>
        <end position="1270"/>
    </location>
</feature>
<dbReference type="InterPro" id="IPR006162">
    <property type="entry name" value="Ppantetheine_attach_site"/>
</dbReference>
<dbReference type="Pfam" id="PF14765">
    <property type="entry name" value="PS-DH"/>
    <property type="match status" value="2"/>
</dbReference>
<dbReference type="SUPFAM" id="SSF47336">
    <property type="entry name" value="ACP-like"/>
    <property type="match status" value="3"/>
</dbReference>
<dbReference type="Pfam" id="PF22953">
    <property type="entry name" value="SpnB_Rossmann"/>
    <property type="match status" value="2"/>
</dbReference>
<dbReference type="InterPro" id="IPR049551">
    <property type="entry name" value="PKS_DH_C"/>
</dbReference>
<dbReference type="Gene3D" id="3.30.70.3290">
    <property type="match status" value="2"/>
</dbReference>
<dbReference type="SUPFAM" id="SSF55048">
    <property type="entry name" value="Probable ACP-binding domain of malonyl-CoA ACP transacylase"/>
    <property type="match status" value="2"/>
</dbReference>
<keyword evidence="3" id="KW-0808">Transferase</keyword>
<dbReference type="SUPFAM" id="SSF51735">
    <property type="entry name" value="NAD(P)-binding Rossmann-fold domains"/>
    <property type="match status" value="4"/>
</dbReference>
<dbReference type="SMART" id="SM00822">
    <property type="entry name" value="PKS_KR"/>
    <property type="match status" value="2"/>
</dbReference>
<dbReference type="PROSITE" id="PS00606">
    <property type="entry name" value="KS3_1"/>
    <property type="match status" value="1"/>
</dbReference>
<dbReference type="CDD" id="cd00833">
    <property type="entry name" value="PKS"/>
    <property type="match status" value="2"/>
</dbReference>
<feature type="active site" description="Proton donor; for dehydratase activity" evidence="5">
    <location>
        <position position="1196"/>
    </location>
</feature>
<dbReference type="InterPro" id="IPR014031">
    <property type="entry name" value="Ketoacyl_synth_C"/>
</dbReference>
<dbReference type="SMART" id="SM01294">
    <property type="entry name" value="PKS_PP_betabranch"/>
    <property type="match status" value="3"/>
</dbReference>
<dbReference type="SUPFAM" id="SSF53901">
    <property type="entry name" value="Thiolase-like"/>
    <property type="match status" value="2"/>
</dbReference>
<dbReference type="InterPro" id="IPR013968">
    <property type="entry name" value="PKS_KR"/>
</dbReference>
<dbReference type="Gene3D" id="3.40.47.10">
    <property type="match status" value="2"/>
</dbReference>
<proteinExistence type="predicted"/>
<evidence type="ECO:0000259" key="9">
    <source>
        <dbReference type="PROSITE" id="PS52019"/>
    </source>
</evidence>
<dbReference type="PROSITE" id="PS52004">
    <property type="entry name" value="KS3_2"/>
    <property type="match status" value="2"/>
</dbReference>
<dbReference type="SUPFAM" id="SSF52151">
    <property type="entry name" value="FabD/lysophospholipase-like"/>
    <property type="match status" value="2"/>
</dbReference>
<feature type="domain" description="Ketosynthase family 3 (KS3)" evidence="8">
    <location>
        <begin position="1839"/>
        <end position="2265"/>
    </location>
</feature>
<reference evidence="11" key="1">
    <citation type="journal article" date="2019" name="Int. J. Syst. Evol. Microbiol.">
        <title>The Global Catalogue of Microorganisms (GCM) 10K type strain sequencing project: providing services to taxonomists for standard genome sequencing and annotation.</title>
        <authorList>
            <consortium name="The Broad Institute Genomics Platform"/>
            <consortium name="The Broad Institute Genome Sequencing Center for Infectious Disease"/>
            <person name="Wu L."/>
            <person name="Ma J."/>
        </authorList>
    </citation>
    <scope>NUCLEOTIDE SEQUENCE [LARGE SCALE GENOMIC DNA]</scope>
    <source>
        <strain evidence="11">JCM 9371</strain>
    </source>
</reference>
<dbReference type="SMART" id="SM00826">
    <property type="entry name" value="PKS_DH"/>
    <property type="match status" value="2"/>
</dbReference>
<dbReference type="Pfam" id="PF16197">
    <property type="entry name" value="KAsynt_C_assoc"/>
    <property type="match status" value="2"/>
</dbReference>
<evidence type="ECO:0000259" key="8">
    <source>
        <dbReference type="PROSITE" id="PS52004"/>
    </source>
</evidence>
<feature type="region of interest" description="C-terminal hotdog fold" evidence="5">
    <location>
        <begin position="1138"/>
        <end position="1270"/>
    </location>
</feature>
<evidence type="ECO:0000256" key="6">
    <source>
        <dbReference type="SAM" id="MobiDB-lite"/>
    </source>
</evidence>
<accession>A0ABW2XEW7</accession>
<dbReference type="InterPro" id="IPR014043">
    <property type="entry name" value="Acyl_transferase_dom"/>
</dbReference>
<feature type="domain" description="Carrier" evidence="7">
    <location>
        <begin position="1744"/>
        <end position="1819"/>
    </location>
</feature>
<evidence type="ECO:0000256" key="4">
    <source>
        <dbReference type="ARBA" id="ARBA00023315"/>
    </source>
</evidence>
<evidence type="ECO:0000259" key="7">
    <source>
        <dbReference type="PROSITE" id="PS50075"/>
    </source>
</evidence>
<dbReference type="PANTHER" id="PTHR43775:SF51">
    <property type="entry name" value="INACTIVE PHENOLPHTHIOCEROL SYNTHESIS POLYKETIDE SYNTHASE TYPE I PKS1-RELATED"/>
    <property type="match status" value="1"/>
</dbReference>
<dbReference type="InterPro" id="IPR042104">
    <property type="entry name" value="PKS_dehydratase_sf"/>
</dbReference>
<dbReference type="InterPro" id="IPR036736">
    <property type="entry name" value="ACP-like_sf"/>
</dbReference>
<dbReference type="InterPro" id="IPR057326">
    <property type="entry name" value="KR_dom"/>
</dbReference>
<dbReference type="Pfam" id="PF00550">
    <property type="entry name" value="PP-binding"/>
    <property type="match status" value="3"/>
</dbReference>
<gene>
    <name evidence="10" type="ORF">ACFQZM_10900</name>
</gene>
<dbReference type="InterPro" id="IPR018201">
    <property type="entry name" value="Ketoacyl_synth_AS"/>
</dbReference>
<feature type="domain" description="Ketosynthase family 3 (KS3)" evidence="8">
    <location>
        <begin position="110"/>
        <end position="536"/>
    </location>
</feature>
<feature type="active site" description="Proton acceptor; for dehydratase activity" evidence="5">
    <location>
        <position position="1034"/>
    </location>
</feature>
<dbReference type="InterPro" id="IPR036291">
    <property type="entry name" value="NAD(P)-bd_dom_sf"/>
</dbReference>
<dbReference type="InterPro" id="IPR020807">
    <property type="entry name" value="PKS_DH"/>
</dbReference>
<feature type="domain" description="Carrier" evidence="7">
    <location>
        <begin position="3440"/>
        <end position="3515"/>
    </location>
</feature>
<feature type="domain" description="Carrier" evidence="7">
    <location>
        <begin position="7"/>
        <end position="89"/>
    </location>
</feature>
<keyword evidence="11" id="KW-1185">Reference proteome</keyword>
<evidence type="ECO:0000256" key="3">
    <source>
        <dbReference type="ARBA" id="ARBA00022679"/>
    </source>
</evidence>
<dbReference type="InterPro" id="IPR014030">
    <property type="entry name" value="Ketoacyl_synth_N"/>
</dbReference>
<evidence type="ECO:0000256" key="2">
    <source>
        <dbReference type="ARBA" id="ARBA00022553"/>
    </source>
</evidence>
<dbReference type="Pfam" id="PF00109">
    <property type="entry name" value="ketoacyl-synt"/>
    <property type="match status" value="2"/>
</dbReference>
<sequence length="3569" mass="367747">MTEPGRAAILELVRAQAAAVLRDADPDAHPGGAADVAADRPFLDAGLDSLALVQLHRRLTAELGVELPVTIAFDHPTPAALARHLADVLHGTAEPDEAGAPASAAPGVADEPIAIVGIGCRFPGGVTGPEDLWRLLADGEHVITDFPSDRGWDLDRLYDPDPSATGASYVRRGGFLPDAADFDAAFFQISPKEALAMDPQQRLLLETCWEAIERAGIDPGRLHGTQSGVFIGVEPHEYGPRAHEAPDGIDGYVMAGNLPSVVSGRVAYTLGLEGPTLTVDTACSGSLTALHLAVQSLRRGECGIALAGGVTVMSSPGTFTTFSRQRGLAPDGRIKAFAAAADGTCFAEGAGVLVLARLSDALRDGHPVLAVVRGTAINQDGASNGLTAPNGLAQQRVIRRALADAGLVPDEVDAVEAHGTGTTLGDPIEGRALVAAYGRGRSPERPLWLGSVKTNIGHTGAAAGAAGVIKMVLALRNGTLPRTLHVDEPTPHVDWSDGTVRLLTEPVPWTASDAPRRAGISSFGASGTNAHVIIEEAPAAARSSESAGSNGPAEPVRGGGIVPVLVSAQGEEALRAQAGRLAEAIEDASPLDVAYSAATTRAALRDRAAVVAADADELRRGLTALMDGEAAPGVVRGSTLAAGPTAFLFTGQGSQRIGMGRELVRAFPVFAEALQDAADHLDLQLDEPLGEVLFAEPGTPQAELLHQTRYAQAALFAVETALFRLLESWGVVPDHVAGHSIGEIAAAHAAGVLSLADAALLVGARGTLMQELPAGGAMVAVQASEDEVAPYLTERAGLAAVNGPSSVVLSGEADAVQAVADRFAAQGRKTRRLTVSHAFHSPLMEPMLDDFRRVAETLAYAPPRIPVVSNLTGEPVEAFDADYWVRHVREPVRFADGMRWLEAHGVTTYLELGPDAVLSAMGRDCLTSGDTDVAFAPLLRDGHGEERQAVTALALAHARGAAVDWDRFFAGRGARRAALPTYAFQRRRYWLDAESRPGTVGHPLLDTAVSLAGADGLVLTGRLSARSQPWLADHVIAGTVVLPGTAFVELAIRAGDEAGCGVLDELTLETPLALDSDAGAEIQVVVGPPDATGRRTVEIYSRAARGDESWTRHASGVLAERGEAAPSTDLAAWPPEGAEPVDIDGLYERQAEQGYAYGPAFQNVRAAWRRGDEVFAEVAMDDPGADRFGLHPALLDAALHASDGPDDGRVRLPFAWVGVELHAAGASSVRVRVAPAGDDAVSVELADAAGAPVATVRSLVSRPLPVDGTRPSGRRDGGSLLRVEWTPIQVPAEPDAESAEIGLAFVPSGFPGTPAEAAQAATLHVLELIQDALRDDARLAIITRNAFAVDSSASAGEAAAGSGATVGMAVGGPDVGGDAPGDPALAAVWGLVRAAQAENPDRFVLVDTDRDVPEADLRAALASGEPQLALRDGAVSVPRLARVPVPAVTEAEQQVPWDPEGTVLITGGTGGLGGLVARHLVAAHGVRHLLLTGRRGPDAPGAAALADELAAAGAAVTVAARDAADRDALAALLDAIPAAHPLTGVVHTAGIVDDGLAGTLAPEQVRAVFHGKADGAWHLHELTRDLSLTAFVLFSSAAGTLESAGQGNYAAANAFLDALAAHRAAQGLPATSLAWNLWAGGAGMGARLDEVTLRRAERSGLPALGPEANLALFDDALLTGAPALVPIRLDAAALRARPEGIPPLLRGLVRASARRQAAASGIGSGTGGTLAARLAGASDAERERIVSDLVRTQVAAVLGHDGAAAIDARRAFTELGFDSLAAVELRNALGAATGLRFTSTLIFDYPTPRALAGHVLEKVGGASPAAAPAPRAAARPAGDEPIAIVAMACRYPGGVASPEELWRLVADGTDAISGFPDDRGWNIEEIYDPEPGRHGTTYVREGGFLHDAADFDPGFFGISPKEALAMDPQQRLLLEISWEALERGGIDPHSLKGSPTGVFAGVMYHDWALRLGAIPEDVAGFIGNGSAGSVASGRVSYTLGLEGPAVTVDTACSSSLVALHWAVQALRQGECSLALAGGVTVMATPETFVDMSLQSGLAADGRCKAYGASADGTGWGEGAGMLLLERLSDARRAGHPVLAVVRGSAVNQDGASNGLTAPNGPSQQRVIRQALATAGLTPADVDAVEGHGTGTVLGDPIEAQALMATYGQDRADGDPLWLGSVKSNVGHTQAAAGAAGVIKMVMAMRNGVLPRTLHADEPSPHIDWSEGAVELLTEPRDWTAEGRPRRAAVSSFGVSGTNAHVVIEEAPDQGAAEPRGERPPALPLAVSAASAEALRAQAAGLAAHLRDHADVDELDVAASLVRGRAALEHRAVVVGADRGELLAGLDALAAGTEHASAVRGVPRGDSRAVFVFPGQGSQWPGMGVELLDHSPAFASRLAECAKALEPYVEWDLLDVLRGAPGAPTLDAVDVVQPVLWAVMVSLAEAWRAAGVEPSAVVGHSQGEIAAACVAGGLPLEDGARVVALRSKIIRHGLAGRGGMMSVALSADQAAEHIAAWDGRLQLAVVNGPGSVVVCGDPDALGELKERLDADGVQARRIPVDYASHSVFVEEIRDRLLAELTGLAPRTSAVPFYSTVTAGPLDTAGLDAEYWYANLRETVRFEETTRALLADGFEIFVEASPHPGLLVGLGETAESAGTAAALVGTLRRGEGGPRRLTASLAEAYTRGATVDWESVFAGTGARRVELPTYAFQRKRYWLDVPERTGDASSAGQVPAGHPLLGAAVPVAGTGGVLLTGRLSVASQPWLADHVVDGTVLFPGTGFVELAVRAGDEAGRGRVDELTLEAPLALPDRGGVAIQVAVDADLRTVTVHSRPEDAPADLPWTRHAVGTLADAAPEPPPEDAPWPPPGAEPVDLTGFYERSSADGLAYGPVFQGMRAAWRSGGDVYAEIALEQAAASAGRFGLHPAALDAALHATALLADDPARVTLPFAWSGIDLHAAGAAALRMRMTRLGEDEVAIRLTDTTGRPIASVGSLVLRPVAPGGLAAAGASHDALFELTWTPAEPAGPVPDAVVHRCAAGTTAEQVHAETAAVLAVLQTHLDGDTAAPLAVVTRGAVSAHGEDVTDLAGAAVWGLVRSAQTENPGRIILIDVDGDDDAAAIDVALAAGEPQIALRSGVPHRPRLVRVAGDAPGGPPATVFGARPGTVLITGGTGTLGGHVARHLVTAHGVTDLLLTSRRGPDAPGAADLAAELTALGARVDVVACDAADRAALAAVLDGRALTGVVHTAGVLDDGVLASLTPERLAGVLRPKVDAAQNLHELTAGHDLTAFVLFSSAAGVTGGAGQANYAAANSFLDGLAAHRRAHGLPAQSLAWGLWAESSGMTGALDDADLSRMKRDGVLPIATAEGLALLDTAGALDRAFLAPVRLDLTGLTRADAPYPLRDLVRGPARRTVDATAAAEPAESLRDRLARLSPARRELALLDAVRAQAAATLGYGDPDEVDPERSFRDMGFDSLAAVQFRNGLGETVGERLPATLVFDHPTAHALVRHLLDELQIGGAEPEPQPDPAATDTATDIAADGGTEDRTEEIRNMSVAELLQAAQRSGEPA</sequence>
<dbReference type="Pfam" id="PF21089">
    <property type="entry name" value="PKS_DH_N"/>
    <property type="match status" value="2"/>
</dbReference>
<dbReference type="Proteomes" id="UP001597063">
    <property type="component" value="Unassembled WGS sequence"/>
</dbReference>
<dbReference type="Gene3D" id="3.10.129.110">
    <property type="entry name" value="Polyketide synthase dehydratase"/>
    <property type="match status" value="2"/>
</dbReference>
<dbReference type="PANTHER" id="PTHR43775">
    <property type="entry name" value="FATTY ACID SYNTHASE"/>
    <property type="match status" value="1"/>
</dbReference>
<feature type="compositionally biased region" description="Low complexity" evidence="6">
    <location>
        <begin position="3518"/>
        <end position="3541"/>
    </location>
</feature>
<feature type="active site" description="Proton donor; for dehydratase activity" evidence="5">
    <location>
        <position position="2929"/>
    </location>
</feature>
<feature type="region of interest" description="C-terminal hotdog fold" evidence="5">
    <location>
        <begin position="2869"/>
        <end position="3005"/>
    </location>
</feature>
<dbReference type="Pfam" id="PF00698">
    <property type="entry name" value="Acyl_transf_1"/>
    <property type="match status" value="2"/>
</dbReference>
<dbReference type="SMART" id="SM00827">
    <property type="entry name" value="PKS_AT"/>
    <property type="match status" value="2"/>
</dbReference>
<keyword evidence="2" id="KW-0597">Phosphoprotein</keyword>
<dbReference type="InterPro" id="IPR055123">
    <property type="entry name" value="SpnB-like_Rossmann"/>
</dbReference>
<dbReference type="Gene3D" id="3.40.50.720">
    <property type="entry name" value="NAD(P)-binding Rossmann-like Domain"/>
    <property type="match status" value="2"/>
</dbReference>
<dbReference type="PROSITE" id="PS50075">
    <property type="entry name" value="CARRIER"/>
    <property type="match status" value="3"/>
</dbReference>
<feature type="region of interest" description="N-terminal hotdog fold" evidence="5">
    <location>
        <begin position="1002"/>
        <end position="1125"/>
    </location>
</feature>
<feature type="region of interest" description="N-terminal hotdog fold" evidence="5">
    <location>
        <begin position="2736"/>
        <end position="2857"/>
    </location>
</feature>
<dbReference type="PROSITE" id="PS00012">
    <property type="entry name" value="PHOSPHOPANTETHEINE"/>
    <property type="match status" value="1"/>
</dbReference>
<dbReference type="InterPro" id="IPR016036">
    <property type="entry name" value="Malonyl_transacylase_ACP-bd"/>
</dbReference>
<keyword evidence="4" id="KW-0012">Acyltransferase</keyword>
<evidence type="ECO:0000313" key="11">
    <source>
        <dbReference type="Proteomes" id="UP001597063"/>
    </source>
</evidence>
<dbReference type="InterPro" id="IPR009081">
    <property type="entry name" value="PP-bd_ACP"/>
</dbReference>
<protein>
    <submittedName>
        <fullName evidence="10">SDR family NAD(P)-dependent oxidoreductase</fullName>
    </submittedName>
</protein>
<dbReference type="InterPro" id="IPR001227">
    <property type="entry name" value="Ac_transferase_dom_sf"/>
</dbReference>
<evidence type="ECO:0000256" key="1">
    <source>
        <dbReference type="ARBA" id="ARBA00022450"/>
    </source>
</evidence>
<dbReference type="SMART" id="SM00825">
    <property type="entry name" value="PKS_KS"/>
    <property type="match status" value="2"/>
</dbReference>
<dbReference type="Pfam" id="PF08659">
    <property type="entry name" value="KR"/>
    <property type="match status" value="2"/>
</dbReference>
<evidence type="ECO:0000256" key="5">
    <source>
        <dbReference type="PROSITE-ProRule" id="PRU01363"/>
    </source>
</evidence>
<dbReference type="Gene3D" id="1.10.1200.10">
    <property type="entry name" value="ACP-like"/>
    <property type="match status" value="3"/>
</dbReference>
<dbReference type="CDD" id="cd08956">
    <property type="entry name" value="KR_3_FAS_SDR_x"/>
    <property type="match status" value="2"/>
</dbReference>
<name>A0ABW2XEW7_9ACTN</name>
<dbReference type="InterPro" id="IPR020841">
    <property type="entry name" value="PKS_Beta-ketoAc_synthase_dom"/>
</dbReference>
<dbReference type="SMART" id="SM00823">
    <property type="entry name" value="PKS_PP"/>
    <property type="match status" value="3"/>
</dbReference>
<dbReference type="InterPro" id="IPR016039">
    <property type="entry name" value="Thiolase-like"/>
</dbReference>
<dbReference type="Gene3D" id="3.40.366.10">
    <property type="entry name" value="Malonyl-Coenzyme A Acyl Carrier Protein, domain 2"/>
    <property type="match status" value="2"/>
</dbReference>
<feature type="domain" description="PKS/mFAS DH" evidence="9">
    <location>
        <begin position="2736"/>
        <end position="3005"/>
    </location>
</feature>
<evidence type="ECO:0000313" key="10">
    <source>
        <dbReference type="EMBL" id="MFD0685008.1"/>
    </source>
</evidence>
<dbReference type="PROSITE" id="PS52019">
    <property type="entry name" value="PKS_MFAS_DH"/>
    <property type="match status" value="2"/>
</dbReference>
<dbReference type="InterPro" id="IPR016035">
    <property type="entry name" value="Acyl_Trfase/lysoPLipase"/>
</dbReference>
<comment type="caution">
    <text evidence="10">The sequence shown here is derived from an EMBL/GenBank/DDBJ whole genome shotgun (WGS) entry which is preliminary data.</text>
</comment>
<dbReference type="InterPro" id="IPR049552">
    <property type="entry name" value="PKS_DH_N"/>
</dbReference>
<organism evidence="10 11">
    <name type="scientific">Actinomadura fibrosa</name>
    <dbReference type="NCBI Taxonomy" id="111802"/>
    <lineage>
        <taxon>Bacteria</taxon>
        <taxon>Bacillati</taxon>
        <taxon>Actinomycetota</taxon>
        <taxon>Actinomycetes</taxon>
        <taxon>Streptosporangiales</taxon>
        <taxon>Thermomonosporaceae</taxon>
        <taxon>Actinomadura</taxon>
    </lineage>
</organism>
<dbReference type="InterPro" id="IPR020806">
    <property type="entry name" value="PKS_PP-bd"/>
</dbReference>
<dbReference type="InterPro" id="IPR049900">
    <property type="entry name" value="PKS_mFAS_DH"/>
</dbReference>
<dbReference type="EMBL" id="JBHTGP010000006">
    <property type="protein sequence ID" value="MFD0685008.1"/>
    <property type="molecule type" value="Genomic_DNA"/>
</dbReference>
<dbReference type="InterPro" id="IPR032821">
    <property type="entry name" value="PKS_assoc"/>
</dbReference>
<feature type="active site" description="Proton acceptor; for dehydratase activity" evidence="5">
    <location>
        <position position="2768"/>
    </location>
</feature>
<dbReference type="Pfam" id="PF02801">
    <property type="entry name" value="Ketoacyl-synt_C"/>
    <property type="match status" value="2"/>
</dbReference>
<dbReference type="RefSeq" id="WP_378322374.1">
    <property type="nucleotide sequence ID" value="NZ_JBHTGP010000006.1"/>
</dbReference>
<dbReference type="InterPro" id="IPR050091">
    <property type="entry name" value="PKS_NRPS_Biosynth_Enz"/>
</dbReference>
<keyword evidence="1" id="KW-0596">Phosphopantetheine</keyword>
<feature type="region of interest" description="Disordered" evidence="6">
    <location>
        <begin position="3518"/>
        <end position="3546"/>
    </location>
</feature>